<gene>
    <name evidence="1" type="ORF">HCN56_16525</name>
</gene>
<sequence length="87" mass="8843">MLLWGVGVGLARQECADAARGGARALARGETTEAARELALAIAPRGAVVEFTREGELHRVVVAARSRGPNALALPVAAGASAQVEPS</sequence>
<protein>
    <submittedName>
        <fullName evidence="1">Uncharacterized protein</fullName>
    </submittedName>
</protein>
<dbReference type="Proteomes" id="UP000578686">
    <property type="component" value="Unassembled WGS sequence"/>
</dbReference>
<proteinExistence type="predicted"/>
<dbReference type="AlphaFoldDB" id="A0A7X6D2W0"/>
<keyword evidence="2" id="KW-1185">Reference proteome</keyword>
<dbReference type="InterPro" id="IPR049790">
    <property type="entry name" value="Rv3655c/TadE"/>
</dbReference>
<evidence type="ECO:0000313" key="1">
    <source>
        <dbReference type="EMBL" id="NJQ07144.1"/>
    </source>
</evidence>
<evidence type="ECO:0000313" key="2">
    <source>
        <dbReference type="Proteomes" id="UP000578686"/>
    </source>
</evidence>
<accession>A0A7X6D2W0</accession>
<reference evidence="1 2" key="1">
    <citation type="submission" date="2020-03" db="EMBL/GenBank/DDBJ databases">
        <title>Draft genome of Streptomyces sp. ventii, isolated from the Axial Seamount in the Pacific Ocean, and resequencing of the two type strains Streptomyces lonarensis strain NCL 716 and Streptomyces bohaiensis strain 11A07.</title>
        <authorList>
            <person name="Loughran R.M."/>
            <person name="Pfannmuller K.M."/>
            <person name="Wasson B.J."/>
            <person name="Deadmond M.C."/>
            <person name="Paddock B.E."/>
            <person name="Koyack M.J."/>
            <person name="Gallegos D.A."/>
            <person name="Mitchell E.A."/>
            <person name="Ushijima B."/>
            <person name="Saw J.H."/>
            <person name="Mcphail K.L."/>
            <person name="Videau P."/>
        </authorList>
    </citation>
    <scope>NUCLEOTIDE SEQUENCE [LARGE SCALE GENOMIC DNA]</scope>
    <source>
        <strain evidence="1 2">NCL716</strain>
    </source>
</reference>
<dbReference type="NCBIfam" id="NF041390">
    <property type="entry name" value="TadE_Rv3655c"/>
    <property type="match status" value="1"/>
</dbReference>
<comment type="caution">
    <text evidence="1">The sequence shown here is derived from an EMBL/GenBank/DDBJ whole genome shotgun (WGS) entry which is preliminary data.</text>
</comment>
<dbReference type="EMBL" id="JAAVJD010000134">
    <property type="protein sequence ID" value="NJQ07144.1"/>
    <property type="molecule type" value="Genomic_DNA"/>
</dbReference>
<name>A0A7X6D2W0_9ACTN</name>
<organism evidence="1 2">
    <name type="scientific">Streptomyces lonarensis</name>
    <dbReference type="NCBI Taxonomy" id="700599"/>
    <lineage>
        <taxon>Bacteria</taxon>
        <taxon>Bacillati</taxon>
        <taxon>Actinomycetota</taxon>
        <taxon>Actinomycetes</taxon>
        <taxon>Kitasatosporales</taxon>
        <taxon>Streptomycetaceae</taxon>
        <taxon>Streptomyces</taxon>
    </lineage>
</organism>